<accession>A0A0V1BYI7</accession>
<dbReference type="OrthoDB" id="10473875at2759"/>
<protein>
    <submittedName>
        <fullName evidence="1">Uncharacterized protein</fullName>
    </submittedName>
</protein>
<proteinExistence type="predicted"/>
<evidence type="ECO:0000313" key="1">
    <source>
        <dbReference type="EMBL" id="KRY41985.1"/>
    </source>
</evidence>
<name>A0A0V1BYI7_TRISP</name>
<sequence>MFGLLSPCWLSTFNFAWHELMWSRDHVALLYANMLDHHGDMQKLYQQMYDHAQEDVAQLNVM</sequence>
<gene>
    <name evidence="1" type="ORF">T01_3247</name>
</gene>
<dbReference type="AlphaFoldDB" id="A0A0V1BYI7"/>
<dbReference type="Proteomes" id="UP000054776">
    <property type="component" value="Unassembled WGS sequence"/>
</dbReference>
<organism evidence="1 2">
    <name type="scientific">Trichinella spiralis</name>
    <name type="common">Trichina worm</name>
    <dbReference type="NCBI Taxonomy" id="6334"/>
    <lineage>
        <taxon>Eukaryota</taxon>
        <taxon>Metazoa</taxon>
        <taxon>Ecdysozoa</taxon>
        <taxon>Nematoda</taxon>
        <taxon>Enoplea</taxon>
        <taxon>Dorylaimia</taxon>
        <taxon>Trichinellida</taxon>
        <taxon>Trichinellidae</taxon>
        <taxon>Trichinella</taxon>
    </lineage>
</organism>
<dbReference type="InParanoid" id="A0A0V1BYI7"/>
<keyword evidence="2" id="KW-1185">Reference proteome</keyword>
<dbReference type="EMBL" id="JYDH01000005">
    <property type="protein sequence ID" value="KRY41985.1"/>
    <property type="molecule type" value="Genomic_DNA"/>
</dbReference>
<reference evidence="1 2" key="1">
    <citation type="submission" date="2015-01" db="EMBL/GenBank/DDBJ databases">
        <title>Evolution of Trichinella species and genotypes.</title>
        <authorList>
            <person name="Korhonen P.K."/>
            <person name="Edoardo P."/>
            <person name="Giuseppe L.R."/>
            <person name="Gasser R.B."/>
        </authorList>
    </citation>
    <scope>NUCLEOTIDE SEQUENCE [LARGE SCALE GENOMIC DNA]</scope>
    <source>
        <strain evidence="1">ISS3</strain>
    </source>
</reference>
<evidence type="ECO:0000313" key="2">
    <source>
        <dbReference type="Proteomes" id="UP000054776"/>
    </source>
</evidence>
<comment type="caution">
    <text evidence="1">The sequence shown here is derived from an EMBL/GenBank/DDBJ whole genome shotgun (WGS) entry which is preliminary data.</text>
</comment>